<organism evidence="2">
    <name type="scientific">uncultured Caudovirales phage</name>
    <dbReference type="NCBI Taxonomy" id="2100421"/>
    <lineage>
        <taxon>Viruses</taxon>
        <taxon>Duplodnaviria</taxon>
        <taxon>Heunggongvirae</taxon>
        <taxon>Uroviricota</taxon>
        <taxon>Caudoviricetes</taxon>
        <taxon>Peduoviridae</taxon>
        <taxon>Maltschvirus</taxon>
        <taxon>Maltschvirus maltsch</taxon>
    </lineage>
</organism>
<dbReference type="EMBL" id="LR796283">
    <property type="protein sequence ID" value="CAB4134397.1"/>
    <property type="molecule type" value="Genomic_DNA"/>
</dbReference>
<feature type="compositionally biased region" description="Basic and acidic residues" evidence="1">
    <location>
        <begin position="1"/>
        <end position="39"/>
    </location>
</feature>
<evidence type="ECO:0000313" key="3">
    <source>
        <dbReference type="EMBL" id="CAB4134397.1"/>
    </source>
</evidence>
<protein>
    <submittedName>
        <fullName evidence="2">Uncharacterized protein</fullName>
    </submittedName>
</protein>
<proteinExistence type="predicted"/>
<feature type="region of interest" description="Disordered" evidence="1">
    <location>
        <begin position="1"/>
        <end position="64"/>
    </location>
</feature>
<dbReference type="EMBL" id="LR796217">
    <property type="protein sequence ID" value="CAB4127760.1"/>
    <property type="molecule type" value="Genomic_DNA"/>
</dbReference>
<reference evidence="2" key="1">
    <citation type="submission" date="2020-04" db="EMBL/GenBank/DDBJ databases">
        <authorList>
            <person name="Chiriac C."/>
            <person name="Salcher M."/>
            <person name="Ghai R."/>
            <person name="Kavagutti S V."/>
        </authorList>
    </citation>
    <scope>NUCLEOTIDE SEQUENCE</scope>
</reference>
<sequence length="64" mass="7471">MKKEKDKSTKMDAKQDKKLIGKMMKESEKKESKDGDKARIKSGKQMVKAAESKEYQKVMHPRKK</sequence>
<evidence type="ECO:0000256" key="1">
    <source>
        <dbReference type="SAM" id="MobiDB-lite"/>
    </source>
</evidence>
<evidence type="ECO:0000313" key="2">
    <source>
        <dbReference type="EMBL" id="CAB4127760.1"/>
    </source>
</evidence>
<name>A0A6J5L594_9CAUD</name>
<gene>
    <name evidence="3" type="ORF">UFOVP269_45</name>
    <name evidence="2" type="ORF">UFOVP98_25</name>
</gene>
<accession>A0A6J5L594</accession>